<dbReference type="PANTHER" id="PTHR30055">
    <property type="entry name" value="HTH-TYPE TRANSCRIPTIONAL REGULATOR RUTR"/>
    <property type="match status" value="1"/>
</dbReference>
<dbReference type="InterPro" id="IPR036271">
    <property type="entry name" value="Tet_transcr_reg_TetR-rel_C_sf"/>
</dbReference>
<evidence type="ECO:0000256" key="3">
    <source>
        <dbReference type="ARBA" id="ARBA00023163"/>
    </source>
</evidence>
<dbReference type="Pfam" id="PF00440">
    <property type="entry name" value="TetR_N"/>
    <property type="match status" value="1"/>
</dbReference>
<evidence type="ECO:0000256" key="4">
    <source>
        <dbReference type="PROSITE-ProRule" id="PRU00335"/>
    </source>
</evidence>
<sequence length="267" mass="29710">MTGFDIWSRGLRGSGRAGHGGVVVEHAERGQRILAAAGELLLAWGYRRVTIDEIARRAKVGKGTVYLHWRTKDALLLAVLLTYKARSQRRELERMRADPLEILPSRMMHGHYRDFLEEPVLRAVYTDDSDVLGRLNDIAKKELAGLMAEGERVLQRHLEVLREHGLVRTDSDVSHQRYALMAMATGFFMAEALLFDRAPGPAEIRADILAHTVRGALETRTGSDSPDDGSSTDAAVAAAAAAAPEIIALYEHLEELSAQEMRRQLRH</sequence>
<name>A0ABY4M1Y0_9ACTN</name>
<reference evidence="6" key="1">
    <citation type="submission" date="2021-10" db="EMBL/GenBank/DDBJ databases">
        <title>Streptomyces nigrumlapis sp.nov.,an antimicrobial producing actinobacterium isolated from Black Gobi rocks.</title>
        <authorList>
            <person name="Wen Y."/>
            <person name="Zhang W."/>
            <person name="Liu X.G."/>
        </authorList>
    </citation>
    <scope>NUCLEOTIDE SEQUENCE</scope>
    <source>
        <strain evidence="6">ST13-2-2</strain>
    </source>
</reference>
<dbReference type="RefSeq" id="WP_248861651.1">
    <property type="nucleotide sequence ID" value="NZ_CP086322.1"/>
</dbReference>
<evidence type="ECO:0000256" key="2">
    <source>
        <dbReference type="ARBA" id="ARBA00023125"/>
    </source>
</evidence>
<dbReference type="Proteomes" id="UP000830115">
    <property type="component" value="Chromosome"/>
</dbReference>
<dbReference type="PROSITE" id="PS50977">
    <property type="entry name" value="HTH_TETR_2"/>
    <property type="match status" value="1"/>
</dbReference>
<dbReference type="PRINTS" id="PR00455">
    <property type="entry name" value="HTHTETR"/>
</dbReference>
<feature type="DNA-binding region" description="H-T-H motif" evidence="4">
    <location>
        <begin position="50"/>
        <end position="69"/>
    </location>
</feature>
<evidence type="ECO:0000259" key="5">
    <source>
        <dbReference type="PROSITE" id="PS50977"/>
    </source>
</evidence>
<keyword evidence="1" id="KW-0805">Transcription regulation</keyword>
<dbReference type="EMBL" id="CP086322">
    <property type="protein sequence ID" value="UQA90884.1"/>
    <property type="molecule type" value="Genomic_DNA"/>
</dbReference>
<dbReference type="InterPro" id="IPR023772">
    <property type="entry name" value="DNA-bd_HTH_TetR-type_CS"/>
</dbReference>
<evidence type="ECO:0000313" key="7">
    <source>
        <dbReference type="Proteomes" id="UP000830115"/>
    </source>
</evidence>
<protein>
    <submittedName>
        <fullName evidence="6">TetR/AcrR family transcriptional regulator</fullName>
    </submittedName>
</protein>
<dbReference type="Gene3D" id="1.10.357.10">
    <property type="entry name" value="Tetracycline Repressor, domain 2"/>
    <property type="match status" value="1"/>
</dbReference>
<dbReference type="InterPro" id="IPR050109">
    <property type="entry name" value="HTH-type_TetR-like_transc_reg"/>
</dbReference>
<feature type="domain" description="HTH tetR-type" evidence="5">
    <location>
        <begin position="27"/>
        <end position="87"/>
    </location>
</feature>
<evidence type="ECO:0000313" key="6">
    <source>
        <dbReference type="EMBL" id="UQA90884.1"/>
    </source>
</evidence>
<dbReference type="PROSITE" id="PS01081">
    <property type="entry name" value="HTH_TETR_1"/>
    <property type="match status" value="1"/>
</dbReference>
<accession>A0ABY4M1Y0</accession>
<dbReference type="InterPro" id="IPR001647">
    <property type="entry name" value="HTH_TetR"/>
</dbReference>
<dbReference type="PANTHER" id="PTHR30055:SF234">
    <property type="entry name" value="HTH-TYPE TRANSCRIPTIONAL REGULATOR BETI"/>
    <property type="match status" value="1"/>
</dbReference>
<organism evidence="6 7">
    <name type="scientific">Streptomyces halobius</name>
    <dbReference type="NCBI Taxonomy" id="2879846"/>
    <lineage>
        <taxon>Bacteria</taxon>
        <taxon>Bacillati</taxon>
        <taxon>Actinomycetota</taxon>
        <taxon>Actinomycetes</taxon>
        <taxon>Kitasatosporales</taxon>
        <taxon>Streptomycetaceae</taxon>
        <taxon>Streptomyces</taxon>
    </lineage>
</organism>
<dbReference type="InterPro" id="IPR009057">
    <property type="entry name" value="Homeodomain-like_sf"/>
</dbReference>
<keyword evidence="7" id="KW-1185">Reference proteome</keyword>
<dbReference type="SUPFAM" id="SSF48498">
    <property type="entry name" value="Tetracyclin repressor-like, C-terminal domain"/>
    <property type="match status" value="1"/>
</dbReference>
<gene>
    <name evidence="6" type="ORF">K9S39_02425</name>
</gene>
<dbReference type="SUPFAM" id="SSF46689">
    <property type="entry name" value="Homeodomain-like"/>
    <property type="match status" value="1"/>
</dbReference>
<keyword evidence="3" id="KW-0804">Transcription</keyword>
<evidence type="ECO:0000256" key="1">
    <source>
        <dbReference type="ARBA" id="ARBA00023015"/>
    </source>
</evidence>
<keyword evidence="2 4" id="KW-0238">DNA-binding</keyword>
<proteinExistence type="predicted"/>